<dbReference type="GO" id="GO:0004519">
    <property type="term" value="F:endonuclease activity"/>
    <property type="evidence" value="ECO:0007669"/>
    <property type="project" value="UniProtKB-KW"/>
</dbReference>
<keyword evidence="4" id="KW-0255">Endonuclease</keyword>
<dbReference type="STRING" id="53341.SAMN05421579_101143"/>
<evidence type="ECO:0000256" key="1">
    <source>
        <dbReference type="ARBA" id="ARBA00007435"/>
    </source>
</evidence>
<keyword evidence="5" id="KW-1185">Reference proteome</keyword>
<comment type="similarity">
    <text evidence="1 2">Belongs to the UPF0213 family.</text>
</comment>
<feature type="domain" description="GIY-YIG" evidence="3">
    <location>
        <begin position="6"/>
        <end position="81"/>
    </location>
</feature>
<protein>
    <recommendedName>
        <fullName evidence="2">UPF0213 protein SAMN05421579_101143</fullName>
    </recommendedName>
</protein>
<dbReference type="Proteomes" id="UP000199011">
    <property type="component" value="Unassembled WGS sequence"/>
</dbReference>
<dbReference type="Gene3D" id="3.40.1440.10">
    <property type="entry name" value="GIY-YIG endonuclease"/>
    <property type="match status" value="1"/>
</dbReference>
<dbReference type="AlphaFoldDB" id="A0A1I4YBJ6"/>
<dbReference type="Pfam" id="PF01541">
    <property type="entry name" value="GIY-YIG"/>
    <property type="match status" value="1"/>
</dbReference>
<dbReference type="SUPFAM" id="SSF82771">
    <property type="entry name" value="GIY-YIG endonuclease"/>
    <property type="match status" value="1"/>
</dbReference>
<dbReference type="InterPro" id="IPR022992">
    <property type="entry name" value="UPF0213_GIY-YIG_endonuc"/>
</dbReference>
<evidence type="ECO:0000313" key="5">
    <source>
        <dbReference type="Proteomes" id="UP000199011"/>
    </source>
</evidence>
<keyword evidence="4" id="KW-0378">Hydrolase</keyword>
<evidence type="ECO:0000313" key="4">
    <source>
        <dbReference type="EMBL" id="SFN35408.1"/>
    </source>
</evidence>
<accession>A0A1I4YBJ6</accession>
<evidence type="ECO:0000256" key="2">
    <source>
        <dbReference type="HAMAP-Rule" id="MF_01029"/>
    </source>
</evidence>
<name>A0A1I4YBJ6_9GAMM</name>
<dbReference type="PANTHER" id="PTHR34477">
    <property type="entry name" value="UPF0213 PROTEIN YHBQ"/>
    <property type="match status" value="1"/>
</dbReference>
<sequence>MNIKVSNWYIYLIRTRDGLLYTGITTNISRRFTQHAAGKGAKFLRGKDPLTLVYQSSVRDKGMALKVEYRVKKLSKQQKERLVIDQPLCITTYLIKIGLSEKLFTQSKSSAKKAITQIMTTGYQNGQDK</sequence>
<organism evidence="4 5">
    <name type="scientific">Xenorhabdus japonica</name>
    <dbReference type="NCBI Taxonomy" id="53341"/>
    <lineage>
        <taxon>Bacteria</taxon>
        <taxon>Pseudomonadati</taxon>
        <taxon>Pseudomonadota</taxon>
        <taxon>Gammaproteobacteria</taxon>
        <taxon>Enterobacterales</taxon>
        <taxon>Morganellaceae</taxon>
        <taxon>Xenorhabdus</taxon>
    </lineage>
</organism>
<dbReference type="InterPro" id="IPR000305">
    <property type="entry name" value="GIY-YIG_endonuc"/>
</dbReference>
<dbReference type="OrthoDB" id="9797095at2"/>
<dbReference type="InterPro" id="IPR050190">
    <property type="entry name" value="UPF0213_domain"/>
</dbReference>
<evidence type="ECO:0000259" key="3">
    <source>
        <dbReference type="PROSITE" id="PS50164"/>
    </source>
</evidence>
<keyword evidence="4" id="KW-0540">Nuclease</keyword>
<dbReference type="InterPro" id="IPR035901">
    <property type="entry name" value="GIY-YIG_endonuc_sf"/>
</dbReference>
<dbReference type="PANTHER" id="PTHR34477:SF1">
    <property type="entry name" value="UPF0213 PROTEIN YHBQ"/>
    <property type="match status" value="1"/>
</dbReference>
<dbReference type="PROSITE" id="PS50164">
    <property type="entry name" value="GIY_YIG"/>
    <property type="match status" value="1"/>
</dbReference>
<dbReference type="SMART" id="SM00465">
    <property type="entry name" value="GIYc"/>
    <property type="match status" value="1"/>
</dbReference>
<dbReference type="EMBL" id="FOVO01000001">
    <property type="protein sequence ID" value="SFN35408.1"/>
    <property type="molecule type" value="Genomic_DNA"/>
</dbReference>
<reference evidence="5" key="1">
    <citation type="submission" date="2016-10" db="EMBL/GenBank/DDBJ databases">
        <authorList>
            <person name="Varghese N."/>
            <person name="Submissions S."/>
        </authorList>
    </citation>
    <scope>NUCLEOTIDE SEQUENCE [LARGE SCALE GENOMIC DNA]</scope>
    <source>
        <strain evidence="5">DSM 16522</strain>
    </source>
</reference>
<proteinExistence type="inferred from homology"/>
<dbReference type="CDD" id="cd10456">
    <property type="entry name" value="GIY-YIG_UPF0213"/>
    <property type="match status" value="1"/>
</dbReference>
<dbReference type="HAMAP" id="MF_01029">
    <property type="entry name" value="UPF0213"/>
    <property type="match status" value="1"/>
</dbReference>
<gene>
    <name evidence="4" type="ORF">SAMN05421579_101143</name>
</gene>